<dbReference type="GO" id="GO:0005886">
    <property type="term" value="C:plasma membrane"/>
    <property type="evidence" value="ECO:0007669"/>
    <property type="project" value="InterPro"/>
</dbReference>
<feature type="compositionally biased region" description="Polar residues" evidence="2">
    <location>
        <begin position="1799"/>
        <end position="1821"/>
    </location>
</feature>
<feature type="transmembrane region" description="Helical" evidence="3">
    <location>
        <begin position="209"/>
        <end position="230"/>
    </location>
</feature>
<feature type="compositionally biased region" description="Basic and acidic residues" evidence="2">
    <location>
        <begin position="1614"/>
        <end position="1626"/>
    </location>
</feature>
<feature type="region of interest" description="Disordered" evidence="2">
    <location>
        <begin position="1797"/>
        <end position="1833"/>
    </location>
</feature>
<reference evidence="4 5" key="1">
    <citation type="journal article" date="2016" name="DNA Res.">
        <title>Genome sequence of Aspergillus luchuensis NBRC 4314.</title>
        <authorList>
            <person name="Yamada O."/>
            <person name="Machida M."/>
            <person name="Hosoyama A."/>
            <person name="Goto M."/>
            <person name="Takahashi T."/>
            <person name="Futagami T."/>
            <person name="Yamagata Y."/>
            <person name="Takeuchi M."/>
            <person name="Kobayashi T."/>
            <person name="Koike H."/>
            <person name="Abe K."/>
            <person name="Asai K."/>
            <person name="Arita M."/>
            <person name="Fujita N."/>
            <person name="Fukuda K."/>
            <person name="Higa K."/>
            <person name="Horikawa H."/>
            <person name="Ishikawa T."/>
            <person name="Jinno K."/>
            <person name="Kato Y."/>
            <person name="Kirimura K."/>
            <person name="Mizutani O."/>
            <person name="Nakasone K."/>
            <person name="Sano M."/>
            <person name="Shiraishi Y."/>
            <person name="Tsukahara M."/>
            <person name="Gomi K."/>
        </authorList>
    </citation>
    <scope>NUCLEOTIDE SEQUENCE [LARGE SCALE GENOMIC DNA]</scope>
    <source>
        <strain evidence="4 5">RIB 2604</strain>
    </source>
</reference>
<reference evidence="5" key="2">
    <citation type="submission" date="2016-02" db="EMBL/GenBank/DDBJ databases">
        <title>Genome sequencing of Aspergillus luchuensis NBRC 4314.</title>
        <authorList>
            <person name="Yamada O."/>
        </authorList>
    </citation>
    <scope>NUCLEOTIDE SEQUENCE [LARGE SCALE GENOMIC DNA]</scope>
    <source>
        <strain evidence="5">RIB 2604</strain>
    </source>
</reference>
<evidence type="ECO:0000256" key="2">
    <source>
        <dbReference type="SAM" id="MobiDB-lite"/>
    </source>
</evidence>
<feature type="compositionally biased region" description="Polar residues" evidence="2">
    <location>
        <begin position="1929"/>
        <end position="1941"/>
    </location>
</feature>
<feature type="compositionally biased region" description="Polar residues" evidence="2">
    <location>
        <begin position="1858"/>
        <end position="1867"/>
    </location>
</feature>
<feature type="transmembrane region" description="Helical" evidence="3">
    <location>
        <begin position="1131"/>
        <end position="1164"/>
    </location>
</feature>
<dbReference type="VEuPathDB" id="FungiDB:ASPFODRAFT_706146"/>
<sequence>MFTMMSPTEQVLVYGRTLNPEYESLDMLDLTAGLDTVFAALILFFFVAVNWHALTSGISFGAKLLAAVFSPLEFLVACVDAFKRWIVQSQMGRRLSDLRNWYFPARRPIAMISRVYVTIVTLMWTSQDLLTPGYHVLYGMVDGMGSAGWDHWEYCLNLDRGSPAGRWSSSRRLQGFHCDGVDLGVELFSVWEDYIPTFSVGDDIEHLQIFRFVCSVLALASILAGAVIAIRHSSPVKAIETLCSWTRSKSKNGPEDEAQHQDTALLEQVGLLSARIGTYEAMLDEVRGQLAAKTEQTNGMEVRFDELRSRNQMLVARCEEDKVAQQESLIAGLRQELDRVNCRLIMANGRARGAQYKSDSREQTLTNRVAELEEQLARKTDEANANSRGIIESLQADLNNRTDELNAMARRLEAVEALAERTCDIEKLRVTEEEVLRKDAEISRLQELLLVQEQQSYERARELSAVEDQLSKKEVVIQNLGVRIRAYEAAPQVQATEPNAAEIRSLKEQLQFFQAQCHTQAAQLGEAAAQVHALQAKLEEYTDVLERLRIAEAQHVKLVAEGHAKQEEIDFMSQKYDMLFDDNYELLEQHEKLKSAFKGDEAAQEILELRAEIESLKSALDGNSAVQEALNLRVEVNAVKAVAEEKVREAEAKATEAEQKMMEAEGVANFLRQADEGHRKTMKSLKDAYDKEVERYDDEVAAERAAAEEARKQVKGLQEELKEMSRQVGIASRDAQRFREQKEGTEAERDKLTGVNDVLEHRLKFWENSESMQTIPKRRTGDLGSLATALDEARVEISRQQTEINDLRAKLQAQTESAASAASAPSDQALQDSVNRLRQAMEVEKRQRTEDQVRWGRQVQELQQENQRLRVSISSAGLGRGRGRGRGRGGSAMIGCQSSSVGTQGTIDKPEYGNKAEQLESLNRVEVFNLDDFKSESCLSPFSYFFLYVFLLISIAVYGVDTFTAVNLLAFSRWAGQIEPAIPFKISRWIFAVCIIISFALLIYRWLRAIRAIRSGSIAQSYLDSLAVRVQSIRMGSNGRGWRRFLVFGELTKSKKGAEYVALFAYFAFESWLSTLFADGPRQVVNAITLYSVMQMDLLPGGSNTTDEGGSGASQFFDNMKVLAEDNTERAVVLIGMLFTLVIWVLSMLKLILAVVLYLIFLFHHIPSEDGSLKAYCKRKINSRLTRIVRRKVNKALAKGVALQDRKPTNPNMGLDKRPTLPSLGAGDDDKTPVVTTISRTTTQTTLPAYSSRPGTAAPDRKPTLPDVGAFNDKPGLSRTMTESSAYSDAASLSGSTAVSAYSPLDRHGTPAPPVPPVPPLPKHGPAPMPRSQTPRMPQNFNQAPPQPGYNSPMERSSPAPSMPRTQTPMSRSDFNPAPRLPGQQPGPVPRLQTPVSRQGFTPTPPAPGYGPIDRASPAPQIPRTQTPVSNYTSGPGYSQVDHASPAPQVFRNQTPVSRSNHTPAPGYGPNVPGTRGPGEGYRPFETYQPQHDPYGPPSSTPFRPYSLAIDPNTRSLTPASAFPGERAAARTFSPFNQPGAAPYPAQENEYPPRSFSPATSNGLRSQAASPADALGRKFSPVNAANGDGYVAFSPVANTSPSPFASHAISAHDGYSHESSYDHPEPQDYDMPYSSYSSHEEPESGYVAFSPAANAPRSPFASDAISAHHEANHEHLDHLDHAMPRDYSSHEEPESGYAAFNPAAKPSSSDLNHASPFEDHDESHIDAAHESTGRPNSESHETSQQPDNYVAYTPSAGNESPFEGHAETHENVEMHTGADVADNSYEHRVSNESHDVLQSHYNHGNPTTSSRKSSDSENSLQGHHEQATAEQMHGLEVRPISPLTLGDLTHANDGYATFNPSVTSPARTETEHRPSNYHTQTSATVENPFGYSDLHETRPSEGYRAFSPSVRSPATPTLPSIAPYEHHGQSPSRTMSPQGETSHVKPYRPDYI</sequence>
<feature type="transmembrane region" description="Helical" evidence="3">
    <location>
        <begin position="32"/>
        <end position="52"/>
    </location>
</feature>
<feature type="region of interest" description="Disordered" evidence="2">
    <location>
        <begin position="1856"/>
        <end position="1952"/>
    </location>
</feature>
<feature type="compositionally biased region" description="Polar residues" evidence="2">
    <location>
        <begin position="1451"/>
        <end position="1463"/>
    </location>
</feature>
<evidence type="ECO:0000256" key="3">
    <source>
        <dbReference type="SAM" id="Phobius"/>
    </source>
</evidence>
<feature type="transmembrane region" description="Helical" evidence="3">
    <location>
        <begin position="944"/>
        <end position="966"/>
    </location>
</feature>
<feature type="compositionally biased region" description="Low complexity" evidence="2">
    <location>
        <begin position="1233"/>
        <end position="1246"/>
    </location>
</feature>
<keyword evidence="3" id="KW-0812">Transmembrane</keyword>
<feature type="region of interest" description="Disordered" evidence="2">
    <location>
        <begin position="1614"/>
        <end position="1644"/>
    </location>
</feature>
<feature type="coiled-coil region" evidence="1">
    <location>
        <begin position="599"/>
        <end position="734"/>
    </location>
</feature>
<organism evidence="4 5">
    <name type="scientific">Aspergillus kawachii</name>
    <name type="common">White koji mold</name>
    <name type="synonym">Aspergillus awamori var. kawachi</name>
    <dbReference type="NCBI Taxonomy" id="1069201"/>
    <lineage>
        <taxon>Eukaryota</taxon>
        <taxon>Fungi</taxon>
        <taxon>Dikarya</taxon>
        <taxon>Ascomycota</taxon>
        <taxon>Pezizomycotina</taxon>
        <taxon>Eurotiomycetes</taxon>
        <taxon>Eurotiomycetidae</taxon>
        <taxon>Eurotiales</taxon>
        <taxon>Aspergillaceae</taxon>
        <taxon>Aspergillus</taxon>
        <taxon>Aspergillus subgen. Circumdati</taxon>
    </lineage>
</organism>
<dbReference type="PANTHER" id="PTHR36424">
    <property type="entry name" value="PHEROMONE-REGULATED MEMBRANE PROTEIN 6"/>
    <property type="match status" value="1"/>
</dbReference>
<feature type="region of interest" description="Disordered" evidence="2">
    <location>
        <begin position="1204"/>
        <end position="1283"/>
    </location>
</feature>
<feature type="compositionally biased region" description="Basic and acidic residues" evidence="2">
    <location>
        <begin position="1716"/>
        <end position="1741"/>
    </location>
</feature>
<feature type="region of interest" description="Disordered" evidence="2">
    <location>
        <begin position="1301"/>
        <end position="1572"/>
    </location>
</feature>
<dbReference type="EMBL" id="BCWF01000015">
    <property type="protein sequence ID" value="GAT22308.1"/>
    <property type="molecule type" value="Genomic_DNA"/>
</dbReference>
<feature type="compositionally biased region" description="Pro residues" evidence="2">
    <location>
        <begin position="1311"/>
        <end position="1329"/>
    </location>
</feature>
<feature type="compositionally biased region" description="Basic and acidic residues" evidence="2">
    <location>
        <begin position="1684"/>
        <end position="1693"/>
    </location>
</feature>
<accession>A0A146F8K5</accession>
<feature type="compositionally biased region" description="Polar residues" evidence="2">
    <location>
        <begin position="1557"/>
        <end position="1569"/>
    </location>
</feature>
<feature type="coiled-coil region" evidence="1">
    <location>
        <begin position="316"/>
        <end position="448"/>
    </location>
</feature>
<gene>
    <name evidence="4" type="ORF">RIB2604_01503410</name>
</gene>
<name>A0A146F8K5_ASPKA</name>
<keyword evidence="1" id="KW-0175">Coiled coil</keyword>
<dbReference type="GO" id="GO:0015079">
    <property type="term" value="F:potassium ion transmembrane transporter activity"/>
    <property type="evidence" value="ECO:0007669"/>
    <property type="project" value="InterPro"/>
</dbReference>
<feature type="region of interest" description="Disordered" evidence="2">
    <location>
        <begin position="1684"/>
        <end position="1764"/>
    </location>
</feature>
<dbReference type="VEuPathDB" id="FungiDB:ASPFODRAFT_29223"/>
<feature type="transmembrane region" description="Helical" evidence="3">
    <location>
        <begin position="108"/>
        <end position="126"/>
    </location>
</feature>
<dbReference type="InterPro" id="IPR031606">
    <property type="entry name" value="Kch1/2"/>
</dbReference>
<feature type="transmembrane region" description="Helical" evidence="3">
    <location>
        <begin position="986"/>
        <end position="1007"/>
    </location>
</feature>
<feature type="compositionally biased region" description="Polar residues" evidence="2">
    <location>
        <begin position="1331"/>
        <end position="1344"/>
    </location>
</feature>
<protein>
    <submittedName>
        <fullName evidence="4">Pheromone-regulated membrane protein</fullName>
    </submittedName>
</protein>
<feature type="coiled-coil region" evidence="1">
    <location>
        <begin position="790"/>
        <end position="817"/>
    </location>
</feature>
<feature type="compositionally biased region" description="Polar residues" evidence="2">
    <location>
        <begin position="1876"/>
        <end position="1885"/>
    </location>
</feature>
<comment type="caution">
    <text evidence="4">The sequence shown here is derived from an EMBL/GenBank/DDBJ whole genome shotgun (WGS) entry which is preliminary data.</text>
</comment>
<dbReference type="PANTHER" id="PTHR36424:SF1">
    <property type="entry name" value="LOW AFFINITY K(+) TRANSPORTER 1-RELATED"/>
    <property type="match status" value="1"/>
</dbReference>
<keyword evidence="3" id="KW-1133">Transmembrane helix</keyword>
<feature type="compositionally biased region" description="Polar residues" evidence="2">
    <location>
        <begin position="1423"/>
        <end position="1437"/>
    </location>
</feature>
<evidence type="ECO:0000313" key="5">
    <source>
        <dbReference type="Proteomes" id="UP000075230"/>
    </source>
</evidence>
<dbReference type="Proteomes" id="UP000075230">
    <property type="component" value="Unassembled WGS sequence"/>
</dbReference>
<feature type="coiled-coil region" evidence="1">
    <location>
        <begin position="524"/>
        <end position="554"/>
    </location>
</feature>
<evidence type="ECO:0000256" key="1">
    <source>
        <dbReference type="SAM" id="Coils"/>
    </source>
</evidence>
<feature type="compositionally biased region" description="Polar residues" evidence="2">
    <location>
        <begin position="1364"/>
        <end position="1374"/>
    </location>
</feature>
<proteinExistence type="predicted"/>
<feature type="compositionally biased region" description="Polar residues" evidence="2">
    <location>
        <begin position="1909"/>
        <end position="1918"/>
    </location>
</feature>
<dbReference type="Pfam" id="PF16944">
    <property type="entry name" value="KCH"/>
    <property type="match status" value="1"/>
</dbReference>
<keyword evidence="3" id="KW-0472">Membrane</keyword>
<evidence type="ECO:0000313" key="4">
    <source>
        <dbReference type="EMBL" id="GAT22308.1"/>
    </source>
</evidence>